<dbReference type="EMBL" id="CM042885">
    <property type="protein sequence ID" value="KAI4365766.1"/>
    <property type="molecule type" value="Genomic_DNA"/>
</dbReference>
<evidence type="ECO:0000313" key="1">
    <source>
        <dbReference type="EMBL" id="KAI4365766.1"/>
    </source>
</evidence>
<dbReference type="Proteomes" id="UP001057402">
    <property type="component" value="Chromosome 6"/>
</dbReference>
<accession>A0ACB9QHH3</accession>
<gene>
    <name evidence="1" type="ORF">MLD38_021724</name>
</gene>
<evidence type="ECO:0000313" key="2">
    <source>
        <dbReference type="Proteomes" id="UP001057402"/>
    </source>
</evidence>
<protein>
    <submittedName>
        <fullName evidence="1">Uncharacterized protein</fullName>
    </submittedName>
</protein>
<keyword evidence="2" id="KW-1185">Reference proteome</keyword>
<sequence length="246" mass="25239">MSILRLLVLSLAASVLVLRRTSAVVAQNQCAVQANTLLSGRTYINCTHLPYLDATLHYTYDPANSSLSIAYVASPTTGGAWIAWAINPTSTGMVGSQALIALKPTGGSAVVAKTFNVSSYSSIMASPLSFEVWDLAADEVNGTMLLFGSVKVPGSATSLNQVWQVGGAVDGSQPLIHPLSNGNRQSMGKLELAASAAPGPSPASGTIAMPPEAPAPAKNGERRMGGRGRGVWLGMAGAVVLGSLAF</sequence>
<reference evidence="2" key="1">
    <citation type="journal article" date="2023" name="Front. Plant Sci.">
        <title>Chromosomal-level genome assembly of Melastoma candidum provides insights into trichome evolution.</title>
        <authorList>
            <person name="Zhong Y."/>
            <person name="Wu W."/>
            <person name="Sun C."/>
            <person name="Zou P."/>
            <person name="Liu Y."/>
            <person name="Dai S."/>
            <person name="Zhou R."/>
        </authorList>
    </citation>
    <scope>NUCLEOTIDE SEQUENCE [LARGE SCALE GENOMIC DNA]</scope>
</reference>
<comment type="caution">
    <text evidence="1">The sequence shown here is derived from an EMBL/GenBank/DDBJ whole genome shotgun (WGS) entry which is preliminary data.</text>
</comment>
<name>A0ACB9QHH3_9MYRT</name>
<proteinExistence type="predicted"/>
<organism evidence="1 2">
    <name type="scientific">Melastoma candidum</name>
    <dbReference type="NCBI Taxonomy" id="119954"/>
    <lineage>
        <taxon>Eukaryota</taxon>
        <taxon>Viridiplantae</taxon>
        <taxon>Streptophyta</taxon>
        <taxon>Embryophyta</taxon>
        <taxon>Tracheophyta</taxon>
        <taxon>Spermatophyta</taxon>
        <taxon>Magnoliopsida</taxon>
        <taxon>eudicotyledons</taxon>
        <taxon>Gunneridae</taxon>
        <taxon>Pentapetalae</taxon>
        <taxon>rosids</taxon>
        <taxon>malvids</taxon>
        <taxon>Myrtales</taxon>
        <taxon>Melastomataceae</taxon>
        <taxon>Melastomatoideae</taxon>
        <taxon>Melastomateae</taxon>
        <taxon>Melastoma</taxon>
    </lineage>
</organism>